<organism evidence="4 5">
    <name type="scientific">Plenodomus tracheiphilus IPT5</name>
    <dbReference type="NCBI Taxonomy" id="1408161"/>
    <lineage>
        <taxon>Eukaryota</taxon>
        <taxon>Fungi</taxon>
        <taxon>Dikarya</taxon>
        <taxon>Ascomycota</taxon>
        <taxon>Pezizomycotina</taxon>
        <taxon>Dothideomycetes</taxon>
        <taxon>Pleosporomycetidae</taxon>
        <taxon>Pleosporales</taxon>
        <taxon>Pleosporineae</taxon>
        <taxon>Leptosphaeriaceae</taxon>
        <taxon>Plenodomus</taxon>
    </lineage>
</organism>
<dbReference type="PROSITE" id="PS50181">
    <property type="entry name" value="FBOX"/>
    <property type="match status" value="1"/>
</dbReference>
<feature type="compositionally biased region" description="Low complexity" evidence="2">
    <location>
        <begin position="74"/>
        <end position="90"/>
    </location>
</feature>
<evidence type="ECO:0000313" key="5">
    <source>
        <dbReference type="Proteomes" id="UP000799423"/>
    </source>
</evidence>
<evidence type="ECO:0000259" key="3">
    <source>
        <dbReference type="PROSITE" id="PS50181"/>
    </source>
</evidence>
<dbReference type="InterPro" id="IPR001810">
    <property type="entry name" value="F-box_dom"/>
</dbReference>
<feature type="region of interest" description="Disordered" evidence="2">
    <location>
        <begin position="256"/>
        <end position="297"/>
    </location>
</feature>
<dbReference type="EMBL" id="MU006313">
    <property type="protein sequence ID" value="KAF2849147.1"/>
    <property type="molecule type" value="Genomic_DNA"/>
</dbReference>
<sequence>MDRPSPAQQRRWDLLRTRVRPDDADEDSTAHALAADQVRQTLASVPPFPSLRRGHRLHSDHTRDDSGDEQTQHLSAAAASPLAHSLRSSLTGRAQRLGARDLATGSSSSSGPFQGLSTSGGPDAASSYEQPQRDYDSEDSLLSDSLFTSRARGDASAHGGFSLPIFSPSHGAGRTVQDLFTSFSSPTSNNRAMPRVTKRIRDDSASADNYFAKVLARKGAVAVMSYDTIASDSNANDVWHESRSVAKLPARYSMLRRDDTPSLDSSPKRRSSVASRPVGPDAPPPSDHGSGSTDTVGRPVWRLPVELVEYIADYLNRDDIQALRLVSPELNHFVSQVIFKTVVVPFNTEIYGMLGPEPKPDLKGKKRARVDKPGYSWRNANGDEVYNGHGLDVFRGFGKHIRKYGMSFEVNEDTLAAPPEKTMTESKTTFWGRYDWPFEEYRRFDAVAGLETAADETPRMKIAFSELSNVRELALSVDSGLGWLNGPDRSIRGRILRRPPAVFGNSKAVPDRRAQAQDELWDAVKACHERANSDVRLATLYRLDGPRSWSEHNEQSMRAVNQPTLPYMTARLIHEAPPHDTAEGNVSASNEEPGDLDHLVLPPTTHKTGILFTANFTSTDGGQAMSPVVPANLTNAQKEWLLESEWAQRAFMSSYMLSVIDNPATFNAVHTLTISRLSDRYLSALDRPDFWASLPNLHTVTLIVLPDWRTVHKDEAGFVETPGVNPTAAVDRFHKLLRTHVACRPKIQKLTIGWATGGEHEEGLHGRNKLLLPSPLMQLGVRSDSGAAFTSEMLLATNAQRLGLVMLHLPFVERLTLKNCWTTPPSMLHFIKLHDQYSLKHLVLDSVSLTAMLRPQANANQAAPPAPVAPAAAVANANLGALPGAGAIWNTIQNQVNGGGQAALQLPAHMLPHQQPFAQIYVQTLQLQLQQLQANAGGAQQQNQIANLQTQLQQQLQQLQAQNNPLVLAPAQPITPVIFGQAQALQPQQTLPVLNVHNAALMQLSMQVQAMQQQFLHPHGNVVQAPLPAFAAPPTHLQQFANARPNLRAEPRTGSWVDIIDQVSPGTNLSDFGSEHSRADPQRRTSLQTVEFHSCGYARLPHAALEQHGVGTARSPTFTKRHMALEPAMLSAKWAHLGEIVQIIDQDELATLNAGWNLRTGWEDAEAAKAAEFDGQFPGGTGRFTGIIRRSDRVTDPTSASQ</sequence>
<keyword evidence="5" id="KW-1185">Reference proteome</keyword>
<gene>
    <name evidence="4" type="ORF">T440DRAFT_399858</name>
</gene>
<feature type="coiled-coil region" evidence="1">
    <location>
        <begin position="922"/>
        <end position="962"/>
    </location>
</feature>
<dbReference type="AlphaFoldDB" id="A0A6A7B3B3"/>
<dbReference type="Proteomes" id="UP000799423">
    <property type="component" value="Unassembled WGS sequence"/>
</dbReference>
<evidence type="ECO:0000256" key="2">
    <source>
        <dbReference type="SAM" id="MobiDB-lite"/>
    </source>
</evidence>
<reference evidence="4" key="1">
    <citation type="submission" date="2020-01" db="EMBL/GenBank/DDBJ databases">
        <authorList>
            <consortium name="DOE Joint Genome Institute"/>
            <person name="Haridas S."/>
            <person name="Albert R."/>
            <person name="Binder M."/>
            <person name="Bloem J."/>
            <person name="Labutti K."/>
            <person name="Salamov A."/>
            <person name="Andreopoulos B."/>
            <person name="Baker S.E."/>
            <person name="Barry K."/>
            <person name="Bills G."/>
            <person name="Bluhm B.H."/>
            <person name="Cannon C."/>
            <person name="Castanera R."/>
            <person name="Culley D.E."/>
            <person name="Daum C."/>
            <person name="Ezra D."/>
            <person name="Gonzalez J.B."/>
            <person name="Henrissat B."/>
            <person name="Kuo A."/>
            <person name="Liang C."/>
            <person name="Lipzen A."/>
            <person name="Lutzoni F."/>
            <person name="Magnuson J."/>
            <person name="Mondo S."/>
            <person name="Nolan M."/>
            <person name="Ohm R."/>
            <person name="Pangilinan J."/>
            <person name="Park H.-J."/>
            <person name="Ramirez L."/>
            <person name="Alfaro M."/>
            <person name="Sun H."/>
            <person name="Tritt A."/>
            <person name="Yoshinaga Y."/>
            <person name="Zwiers L.-H."/>
            <person name="Turgeon B.G."/>
            <person name="Goodwin S.B."/>
            <person name="Spatafora J.W."/>
            <person name="Crous P.W."/>
            <person name="Grigoriev I.V."/>
        </authorList>
    </citation>
    <scope>NUCLEOTIDE SEQUENCE</scope>
    <source>
        <strain evidence="4">IPT5</strain>
    </source>
</reference>
<name>A0A6A7B3B3_9PLEO</name>
<dbReference type="Pfam" id="PF00646">
    <property type="entry name" value="F-box"/>
    <property type="match status" value="1"/>
</dbReference>
<keyword evidence="1" id="KW-0175">Coiled coil</keyword>
<feature type="domain" description="F-box" evidence="3">
    <location>
        <begin position="297"/>
        <end position="342"/>
    </location>
</feature>
<dbReference type="OrthoDB" id="4194555at2759"/>
<protein>
    <recommendedName>
        <fullName evidence="3">F-box domain-containing protein</fullName>
    </recommendedName>
</protein>
<accession>A0A6A7B3B3</accession>
<feature type="compositionally biased region" description="Basic and acidic residues" evidence="2">
    <location>
        <begin position="10"/>
        <end position="22"/>
    </location>
</feature>
<evidence type="ECO:0000313" key="4">
    <source>
        <dbReference type="EMBL" id="KAF2849147.1"/>
    </source>
</evidence>
<evidence type="ECO:0000256" key="1">
    <source>
        <dbReference type="SAM" id="Coils"/>
    </source>
</evidence>
<feature type="compositionally biased region" description="Low complexity" evidence="2">
    <location>
        <begin position="105"/>
        <end position="119"/>
    </location>
</feature>
<feature type="region of interest" description="Disordered" evidence="2">
    <location>
        <begin position="1"/>
        <end position="140"/>
    </location>
</feature>
<proteinExistence type="predicted"/>